<keyword evidence="3" id="KW-1185">Reference proteome</keyword>
<evidence type="ECO:0000313" key="2">
    <source>
        <dbReference type="EMBL" id="QIS15811.1"/>
    </source>
</evidence>
<name>A0A6G9YRM3_9NOCA</name>
<gene>
    <name evidence="2" type="ORF">F5544_39970</name>
</gene>
<dbReference type="Pfam" id="PF13338">
    <property type="entry name" value="AbiEi_4"/>
    <property type="match status" value="1"/>
</dbReference>
<reference evidence="2 3" key="1">
    <citation type="journal article" date="2019" name="ACS Chem. Biol.">
        <title>Identification and Mobilization of a Cryptic Antibiotic Biosynthesis Gene Locus from a Human-Pathogenic Nocardia Isolate.</title>
        <authorList>
            <person name="Herisse M."/>
            <person name="Ishida K."/>
            <person name="Porter J.L."/>
            <person name="Howden B."/>
            <person name="Hertweck C."/>
            <person name="Stinear T.P."/>
            <person name="Pidot S.J."/>
        </authorList>
    </citation>
    <scope>NUCLEOTIDE SEQUENCE [LARGE SCALE GENOMIC DNA]</scope>
    <source>
        <strain evidence="2 3">AUSMDU00012717</strain>
    </source>
</reference>
<protein>
    <recommendedName>
        <fullName evidence="1">AbiEi antitoxin N-terminal domain-containing protein</fullName>
    </recommendedName>
</protein>
<proteinExistence type="predicted"/>
<dbReference type="KEGG" id="nah:F5544_39970"/>
<dbReference type="EMBL" id="CP046172">
    <property type="protein sequence ID" value="QIS15811.1"/>
    <property type="molecule type" value="Genomic_DNA"/>
</dbReference>
<accession>A0A6G9YRM3</accession>
<dbReference type="Proteomes" id="UP000503540">
    <property type="component" value="Chromosome"/>
</dbReference>
<evidence type="ECO:0000259" key="1">
    <source>
        <dbReference type="Pfam" id="PF13338"/>
    </source>
</evidence>
<sequence>MAEGDFVSLEAAATTLGVSVRQVRRLADAGSLTRVARGLLERDSMDRYLMSQRRGRTRAWAEYTAWGAIALLSGEEAGWLGPTQTSRVRRTLRELTDPTELVARVRDRARIRLFTAHRAALTRLGTTILQPNLGALGIVDIEDGHLDGYIATQELDNTIRTFGLRENASSNVTLRVTSFDIDQVDTLISAGVVAALDSATSLDPRIRGVGQRALSEILENYR</sequence>
<organism evidence="2 3">
    <name type="scientific">Nocardia arthritidis</name>
    <dbReference type="NCBI Taxonomy" id="228602"/>
    <lineage>
        <taxon>Bacteria</taxon>
        <taxon>Bacillati</taxon>
        <taxon>Actinomycetota</taxon>
        <taxon>Actinomycetes</taxon>
        <taxon>Mycobacteriales</taxon>
        <taxon>Nocardiaceae</taxon>
        <taxon>Nocardia</taxon>
    </lineage>
</organism>
<feature type="domain" description="AbiEi antitoxin N-terminal" evidence="1">
    <location>
        <begin position="4"/>
        <end position="39"/>
    </location>
</feature>
<dbReference type="InterPro" id="IPR025159">
    <property type="entry name" value="AbiEi_N"/>
</dbReference>
<dbReference type="AlphaFoldDB" id="A0A6G9YRM3"/>
<dbReference type="RefSeq" id="WP_167477996.1">
    <property type="nucleotide sequence ID" value="NZ_CP046172.1"/>
</dbReference>
<evidence type="ECO:0000313" key="3">
    <source>
        <dbReference type="Proteomes" id="UP000503540"/>
    </source>
</evidence>